<feature type="region of interest" description="Disordered" evidence="13">
    <location>
        <begin position="253"/>
        <end position="328"/>
    </location>
</feature>
<evidence type="ECO:0000256" key="7">
    <source>
        <dbReference type="ARBA" id="ARBA00023163"/>
    </source>
</evidence>
<feature type="region of interest" description="Disordered" evidence="13">
    <location>
        <begin position="2359"/>
        <end position="2409"/>
    </location>
</feature>
<dbReference type="GO" id="GO:0048565">
    <property type="term" value="P:digestive tract development"/>
    <property type="evidence" value="ECO:0007669"/>
    <property type="project" value="UniProtKB-ARBA"/>
</dbReference>
<proteinExistence type="inferred from homology"/>
<feature type="compositionally biased region" description="Basic residues" evidence="13">
    <location>
        <begin position="2199"/>
        <end position="2208"/>
    </location>
</feature>
<dbReference type="Proteomes" id="UP000193380">
    <property type="component" value="Unassembled WGS sequence"/>
</dbReference>
<evidence type="ECO:0000256" key="5">
    <source>
        <dbReference type="ARBA" id="ARBA00023015"/>
    </source>
</evidence>
<evidence type="ECO:0000256" key="10">
    <source>
        <dbReference type="ARBA" id="ARBA00053055"/>
    </source>
</evidence>
<feature type="compositionally biased region" description="Basic and acidic residues" evidence="13">
    <location>
        <begin position="732"/>
        <end position="748"/>
    </location>
</feature>
<evidence type="ECO:0000256" key="9">
    <source>
        <dbReference type="ARBA" id="ARBA00023306"/>
    </source>
</evidence>
<feature type="compositionally biased region" description="Basic and acidic residues" evidence="13">
    <location>
        <begin position="548"/>
        <end position="587"/>
    </location>
</feature>
<dbReference type="FunFam" id="1.25.10.10:FF:000225">
    <property type="entry name" value="Nipped-B protein"/>
    <property type="match status" value="1"/>
</dbReference>
<keyword evidence="7" id="KW-0804">Transcription</keyword>
<dbReference type="GO" id="GO:0007420">
    <property type="term" value="P:brain development"/>
    <property type="evidence" value="ECO:0007669"/>
    <property type="project" value="TreeGrafter"/>
</dbReference>
<evidence type="ECO:0000313" key="16">
    <source>
        <dbReference type="Proteomes" id="UP000193380"/>
    </source>
</evidence>
<dbReference type="STRING" id="8022.A0A060VZN4"/>
<feature type="compositionally biased region" description="Basic and acidic residues" evidence="13">
    <location>
        <begin position="437"/>
        <end position="449"/>
    </location>
</feature>
<dbReference type="PaxDb" id="8022-A0A060VZN4"/>
<evidence type="ECO:0000313" key="15">
    <source>
        <dbReference type="EMBL" id="CDQ60312.1"/>
    </source>
</evidence>
<keyword evidence="4 11" id="KW-0677">Repeat</keyword>
<evidence type="ECO:0000256" key="1">
    <source>
        <dbReference type="ARBA" id="ARBA00004123"/>
    </source>
</evidence>
<feature type="region of interest" description="Disordered" evidence="13">
    <location>
        <begin position="1372"/>
        <end position="1398"/>
    </location>
</feature>
<feature type="compositionally biased region" description="Polar residues" evidence="13">
    <location>
        <begin position="128"/>
        <end position="160"/>
    </location>
</feature>
<evidence type="ECO:0000256" key="6">
    <source>
        <dbReference type="ARBA" id="ARBA00023159"/>
    </source>
</evidence>
<keyword evidence="9 11" id="KW-0131">Cell cycle</keyword>
<dbReference type="CDD" id="cd23958">
    <property type="entry name" value="SCC2"/>
    <property type="match status" value="1"/>
</dbReference>
<feature type="domain" description="Sister chromatid cohesion C-terminal" evidence="14">
    <location>
        <begin position="1959"/>
        <end position="2139"/>
    </location>
</feature>
<dbReference type="GO" id="GO:1990414">
    <property type="term" value="P:replication-born double-strand break repair via sister chromatid exchange"/>
    <property type="evidence" value="ECO:0007669"/>
    <property type="project" value="TreeGrafter"/>
</dbReference>
<dbReference type="PANTHER" id="PTHR21704:SF18">
    <property type="entry name" value="NIPPED-B-LIKE PROTEIN"/>
    <property type="match status" value="1"/>
</dbReference>
<evidence type="ECO:0000256" key="12">
    <source>
        <dbReference type="SAM" id="Coils"/>
    </source>
</evidence>
<feature type="compositionally biased region" description="Basic and acidic residues" evidence="13">
    <location>
        <begin position="1372"/>
        <end position="1395"/>
    </location>
</feature>
<feature type="region of interest" description="Disordered" evidence="13">
    <location>
        <begin position="437"/>
        <end position="636"/>
    </location>
</feature>
<dbReference type="GO" id="GO:0140588">
    <property type="term" value="P:chromatin looping"/>
    <property type="evidence" value="ECO:0007669"/>
    <property type="project" value="InterPro"/>
</dbReference>
<gene>
    <name evidence="15" type="ORF">GSONMT00081571001</name>
</gene>
<dbReference type="GO" id="GO:0048703">
    <property type="term" value="P:embryonic viscerocranium morphogenesis"/>
    <property type="evidence" value="ECO:0007669"/>
    <property type="project" value="TreeGrafter"/>
</dbReference>
<dbReference type="EMBL" id="FR904345">
    <property type="protein sequence ID" value="CDQ60312.1"/>
    <property type="molecule type" value="Genomic_DNA"/>
</dbReference>
<evidence type="ECO:0000256" key="4">
    <source>
        <dbReference type="ARBA" id="ARBA00022737"/>
    </source>
</evidence>
<feature type="region of interest" description="Disordered" evidence="13">
    <location>
        <begin position="653"/>
        <end position="672"/>
    </location>
</feature>
<feature type="compositionally biased region" description="Basic residues" evidence="13">
    <location>
        <begin position="532"/>
        <end position="547"/>
    </location>
</feature>
<dbReference type="GO" id="GO:0035118">
    <property type="term" value="P:embryonic pectoral fin morphogenesis"/>
    <property type="evidence" value="ECO:0007669"/>
    <property type="project" value="UniProtKB-ARBA"/>
</dbReference>
<dbReference type="InterPro" id="IPR011989">
    <property type="entry name" value="ARM-like"/>
</dbReference>
<organism evidence="15 16">
    <name type="scientific">Oncorhynchus mykiss</name>
    <name type="common">Rainbow trout</name>
    <name type="synonym">Salmo gairdneri</name>
    <dbReference type="NCBI Taxonomy" id="8022"/>
    <lineage>
        <taxon>Eukaryota</taxon>
        <taxon>Metazoa</taxon>
        <taxon>Chordata</taxon>
        <taxon>Craniata</taxon>
        <taxon>Vertebrata</taxon>
        <taxon>Euteleostomi</taxon>
        <taxon>Actinopterygii</taxon>
        <taxon>Neopterygii</taxon>
        <taxon>Teleostei</taxon>
        <taxon>Protacanthopterygii</taxon>
        <taxon>Salmoniformes</taxon>
        <taxon>Salmonidae</taxon>
        <taxon>Salmoninae</taxon>
        <taxon>Oncorhynchus</taxon>
    </lineage>
</organism>
<evidence type="ECO:0000256" key="13">
    <source>
        <dbReference type="SAM" id="MobiDB-lite"/>
    </source>
</evidence>
<accession>A0A060VZN4</accession>
<keyword evidence="8 11" id="KW-0539">Nucleus</keyword>
<feature type="compositionally biased region" description="Polar residues" evidence="13">
    <location>
        <begin position="590"/>
        <end position="608"/>
    </location>
</feature>
<feature type="region of interest" description="Disordered" evidence="13">
    <location>
        <begin position="2159"/>
        <end position="2220"/>
    </location>
</feature>
<keyword evidence="6" id="KW-0010">Activator</keyword>
<evidence type="ECO:0000256" key="8">
    <source>
        <dbReference type="ARBA" id="ARBA00023242"/>
    </source>
</evidence>
<dbReference type="InterPro" id="IPR033031">
    <property type="entry name" value="Scc2/Nipped-B"/>
</dbReference>
<dbReference type="Gene3D" id="1.25.10.10">
    <property type="entry name" value="Leucine-rich Repeat Variant"/>
    <property type="match status" value="2"/>
</dbReference>
<feature type="compositionally biased region" description="Basic and acidic residues" evidence="13">
    <location>
        <begin position="2172"/>
        <end position="2185"/>
    </location>
</feature>
<comment type="similarity">
    <text evidence="2 11">Belongs to the SCC2/Nipped-B family.</text>
</comment>
<dbReference type="Pfam" id="PF12765">
    <property type="entry name" value="Cohesin_HEAT"/>
    <property type="match status" value="1"/>
</dbReference>
<feature type="compositionally biased region" description="Basic residues" evidence="13">
    <location>
        <begin position="857"/>
        <end position="867"/>
    </location>
</feature>
<dbReference type="GO" id="GO:0140587">
    <property type="term" value="F:chromatin loop anchoring activity"/>
    <property type="evidence" value="ECO:0007669"/>
    <property type="project" value="UniProtKB-ARBA"/>
</dbReference>
<dbReference type="InterPro" id="IPR024986">
    <property type="entry name" value="Nipped-B_C"/>
</dbReference>
<feature type="compositionally biased region" description="Basic and acidic residues" evidence="13">
    <location>
        <begin position="774"/>
        <end position="783"/>
    </location>
</feature>
<feature type="compositionally biased region" description="Low complexity" evidence="13">
    <location>
        <begin position="172"/>
        <end position="186"/>
    </location>
</feature>
<comment type="subcellular location">
    <subcellularLocation>
        <location evidence="1 11">Nucleus</location>
    </subcellularLocation>
</comment>
<feature type="coiled-coil region" evidence="12">
    <location>
        <begin position="1918"/>
        <end position="1945"/>
    </location>
</feature>
<evidence type="ECO:0000256" key="11">
    <source>
        <dbReference type="RuleBase" id="RU364107"/>
    </source>
</evidence>
<reference evidence="15" key="1">
    <citation type="journal article" date="2014" name="Nat. Commun.">
        <title>The rainbow trout genome provides novel insights into evolution after whole-genome duplication in vertebrates.</title>
        <authorList>
            <person name="Berthelot C."/>
            <person name="Brunet F."/>
            <person name="Chalopin D."/>
            <person name="Juanchich A."/>
            <person name="Bernard M."/>
            <person name="Noel B."/>
            <person name="Bento P."/>
            <person name="Da Silva C."/>
            <person name="Labadie K."/>
            <person name="Alberti A."/>
            <person name="Aury J.M."/>
            <person name="Louis A."/>
            <person name="Dehais P."/>
            <person name="Bardou P."/>
            <person name="Montfort J."/>
            <person name="Klopp C."/>
            <person name="Cabau C."/>
            <person name="Gaspin C."/>
            <person name="Thorgaard G.H."/>
            <person name="Boussaha M."/>
            <person name="Quillet E."/>
            <person name="Guyomard R."/>
            <person name="Galiana D."/>
            <person name="Bobe J."/>
            <person name="Volff J.N."/>
            <person name="Genet C."/>
            <person name="Wincker P."/>
            <person name="Jaillon O."/>
            <person name="Roest Crollius H."/>
            <person name="Guiguen Y."/>
        </authorList>
    </citation>
    <scope>NUCLEOTIDE SEQUENCE [LARGE SCALE GENOMIC DNA]</scope>
</reference>
<dbReference type="GO" id="GO:0061775">
    <property type="term" value="F:cohesin loader activity"/>
    <property type="evidence" value="ECO:0007669"/>
    <property type="project" value="InterPro"/>
</dbReference>
<comment type="function">
    <text evidence="10">May play a structural role in chromatin. Involved in sister chromatid cohesion, possibly by facilitating the cohesin complex loading. Transcription factor, which may promote cortical neuron migration during brain development by regulating the transcription of crucial genes in this process.</text>
</comment>
<sequence>MNGDMPHVPITTLAGIASLTDLLNQLPLPSPLPATTTKSLLYNGRIAEEVNCLLACRDENLVSQLAHSLNQVSTEHIELKDNLGSDDPEGDVPVLLQTVLSRNPNIFREKSNSFLYIMQQPIMPQYKMSQNSMHGSPASTNYQQSTISHSPSSRFASPQMGSGARFTPQQNSPVSSPYAPQSPASYMQQYPHPPSYSQHQQIQQVASPVVPASMRNIHDNKVSGQISSNSANHNARHGSNEDYMNIVHRLGNEESDPSMRNASFPLRSPQSVSSPVGSEGTPKGSRPGLILQSPPPYAPPRDAAPDLLLDSPDHKKKQKKLTKEEKEQLEKAAMYDIVSSPSKDSTKLTLKLSRVKSSELDQSGELLSGVEDQDTDLAYNSLQFSRTQQDPAHRLAPGQGEQSGYQQVPVLQNTKQAIGMDALAEIERIERETLIERERCSKEVQDKDKPLKKRKQDSYPQEPGAGGNVGSKLAPQEASAASNGASRPALMVSIDLQQAGRADGQPEERLGPEEGSDSTGKLGPDGRPETPKHKHENRRDSSKHRHDGKPDNGKARPDSRTPDTPRQRHEGRSDSGHREERSRDSDPSRNTGQRQGNHGTAGLQSSAPGQRARGRNRQDSKQQQQPAESKQEFPAYLLGGVKSGGFKNFVIPKMKRDKDGHPGSGLGPVMEGWSEPRVKLERLGLVEEMKTGAKPVVVLQKLSIDEVQKIIREREDRNARGSKSSKSRHSHEKSGKGGLDESVLKELPPHLIAEIESTMPLCERVKMNKRKRSTVNEKPKYAEVDSDDSDDDSRHKKEREKTWAPDERERRGSGEHRRSSGGSQERRKGSGRRYRERSPEESDEESPPPSMSDLARKMKKEKQKKRKSYEPKLTPEELMDSSTFKRFSASVDNILESLEDIDFNAMDDDEIPQELLLGKHQLSELGSESAKIKAMGITFRLPSDKLVKVLNILEKNIQDGSKLSTLMNHDADAEDEERLWRDLIMERVTKSADACLTALNIMTSSRMPKAVYIEDVIERVLQYTKFHLQNTLYPQYDPVYRVNPHGGGYLSSRAKRAKSSTHKQRVIIMLYNKVCDIVSNISELLEIQLLTDTTILQVSSMGITPFFVESVSELQLCAIKLVTAVFSRYEKHRQLILEEIFTSLARLPTSKRSLRNFRLNSSDKDGEPMYIQMVTALVLQLIQCVVHLPSNRDSHDDEYNKKVDQDVLITNSYETAMRAAQNFLSVFLKKCGSKQGEEDYRPLFENFVQDLLSTVNKPEWPASELLLSLLGRLLVHQFSNKQTEMALRVASLDYLGTVAARLRKDAVTSQMDQRSIDRILKETQGNDETQQLQKALLAYMDENAETDPSLVFARKFYIAQWFRDTLTETEKAMKSQNQRGDEDSSEGQHHAKDIESTGEIMQRAEARKKYLRNIIKTAPSQFSTLRMNSDTVDYDDSCLIVRYLASMRPFAQSFDIYLTQILRVLGESAIAVRTKAMKCLSEVVAVDPSILARLDMQRGVHGRLMDNSTSVREAAVELLGRFVLSRPQLTEQYYDMLIERILDTGISVRKRVIKILRDICLEQPTFNKITEMCVKMIRRVNDEEGIKKLVNETFQKLWFTPTPNHDKDAMTRKILNITDVVSACKDTGYDWFEQLLQNLLKTEEDASYKPARKACVQLVDNLVEHILKYEESLADIENKGVNSNRLVSCITTLFLFSKNRAQLMVKHAMTMQPYLTTKCNTQSDFMVICNVAKILELVIPLMEHPSETFLTTIEEDLMKLTIKYGMTVVQHCVSCLGAVVNRVTHNYKFVWACFNRYYGALTKLKTQHSEDCNNPVLAANKPALLRSLFTVGALCRHFDFDQEEFKGPSKVVIKDKVMELLLYFTKHEDEEVQTKAIIGLGFQFIQYPGLMFMQDVKTLYNGILSDRKSSVNLKIQVLKNLQTYLQEEDSRMQEADQQWKKLSKQEDLKEMGDISSGMSSSIMQLYLKQVLEAFFHTQSNVRHFALNVIALTLNQGLIHPVQCVPYLIAMGTDPEPTMRNKADQQLVEIDKKYTGFIHMKAVAGMKMSYQVQQAIWSAKGTVIRGYRQDETTSALCAHLFSMVRTNRQHRRAFLISLLNLFDDSSKMEVNMLLYIADNLACFPYQSQEEPLFIMHHIDITLSVSGSNLLQSFKESLLKEPRRREKKQKERKYHSEEDNSEEEGRHSSRSNSSDDEVVHRPKKPKHRAQAHVESDSDSDLEMEDLDKVMQRLPDNPIPLLDFANASQGILLLLVLKQHLKNLYGFSDSKIQKYSPTESAKVYEKAVNRKSHVHFSPRQTLDFLTSDLANVELTYDIKRRIVKQYLDFKLLMEHLDPDEEDEEGEASASANARNKAITSLLGGSSHQDHKNHHQAPIETDDDESDGDEKTPGSSRRSRKHGDSAEASGHMNETVGSMDVIALCCPKYKDRPQIARVIQKTNTGYRVHWMAGSYSGVWAEAKKRDGRKTVPWVDTIKESDIIYKKIPLTSAHKLTNRVVQTLRSLYSAKDGTS</sequence>
<feature type="region of interest" description="Disordered" evidence="13">
    <location>
        <begin position="128"/>
        <end position="200"/>
    </location>
</feature>
<dbReference type="SUPFAM" id="SSF48371">
    <property type="entry name" value="ARM repeat"/>
    <property type="match status" value="3"/>
</dbReference>
<feature type="region of interest" description="Disordered" evidence="13">
    <location>
        <begin position="382"/>
        <end position="408"/>
    </location>
</feature>
<keyword evidence="12" id="KW-0175">Coiled coil</keyword>
<evidence type="ECO:0000259" key="14">
    <source>
        <dbReference type="Pfam" id="PF12830"/>
    </source>
</evidence>
<reference evidence="15" key="2">
    <citation type="submission" date="2014-03" db="EMBL/GenBank/DDBJ databases">
        <authorList>
            <person name="Genoscope - CEA"/>
        </authorList>
    </citation>
    <scope>NUCLEOTIDE SEQUENCE</scope>
</reference>
<protein>
    <recommendedName>
        <fullName evidence="11">Nipped-B protein</fullName>
    </recommendedName>
</protein>
<dbReference type="PANTHER" id="PTHR21704">
    <property type="entry name" value="NIPPED-B-LIKE PROTEIN DELANGIN SCC2-RELATED"/>
    <property type="match status" value="1"/>
</dbReference>
<dbReference type="InterPro" id="IPR026003">
    <property type="entry name" value="Cohesin_HEAT"/>
</dbReference>
<evidence type="ECO:0000256" key="3">
    <source>
        <dbReference type="ARBA" id="ARBA00022473"/>
    </source>
</evidence>
<keyword evidence="5" id="KW-0805">Transcription regulation</keyword>
<feature type="region of interest" description="Disordered" evidence="13">
    <location>
        <begin position="712"/>
        <end position="874"/>
    </location>
</feature>
<dbReference type="GO" id="GO:0090694">
    <property type="term" value="C:Scc2-Scc4 cohesin loading complex"/>
    <property type="evidence" value="ECO:0007669"/>
    <property type="project" value="TreeGrafter"/>
</dbReference>
<dbReference type="GO" id="GO:0010468">
    <property type="term" value="P:regulation of gene expression"/>
    <property type="evidence" value="ECO:0007669"/>
    <property type="project" value="InterPro"/>
</dbReference>
<dbReference type="Pfam" id="PF12830">
    <property type="entry name" value="Nipped-B_C"/>
    <property type="match status" value="1"/>
</dbReference>
<feature type="compositionally biased region" description="Basic and acidic residues" evidence="13">
    <location>
        <begin position="792"/>
        <end position="828"/>
    </location>
</feature>
<dbReference type="GO" id="GO:0003146">
    <property type="term" value="P:heart jogging"/>
    <property type="evidence" value="ECO:0007669"/>
    <property type="project" value="UniProtKB-ARBA"/>
</dbReference>
<evidence type="ECO:0000256" key="2">
    <source>
        <dbReference type="ARBA" id="ARBA00009252"/>
    </source>
</evidence>
<dbReference type="InterPro" id="IPR016024">
    <property type="entry name" value="ARM-type_fold"/>
</dbReference>
<dbReference type="GO" id="GO:0034087">
    <property type="term" value="P:establishment of mitotic sister chromatid cohesion"/>
    <property type="evidence" value="ECO:0007669"/>
    <property type="project" value="TreeGrafter"/>
</dbReference>
<keyword evidence="3" id="KW-0217">Developmental protein</keyword>
<name>A0A060VZN4_ONCMY</name>
<dbReference type="GO" id="GO:0071169">
    <property type="term" value="P:establishment of protein localization to chromatin"/>
    <property type="evidence" value="ECO:0007669"/>
    <property type="project" value="TreeGrafter"/>
</dbReference>